<dbReference type="Proteomes" id="UP001652625">
    <property type="component" value="Chromosome 15"/>
</dbReference>
<dbReference type="PANTHER" id="PTHR10773:SF19">
    <property type="match status" value="1"/>
</dbReference>
<name>A0ABM4DNB3_HYDVU</name>
<reference evidence="2" key="1">
    <citation type="submission" date="2025-08" db="UniProtKB">
        <authorList>
            <consortium name="RefSeq"/>
        </authorList>
    </citation>
    <scope>IDENTIFICATION</scope>
</reference>
<evidence type="ECO:0000313" key="1">
    <source>
        <dbReference type="Proteomes" id="UP001652625"/>
    </source>
</evidence>
<gene>
    <name evidence="2" type="primary">LOC136092230</name>
</gene>
<proteinExistence type="predicted"/>
<protein>
    <submittedName>
        <fullName evidence="2">Uncharacterized protein LOC136092230</fullName>
    </submittedName>
</protein>
<dbReference type="RefSeq" id="XP_065676064.1">
    <property type="nucleotide sequence ID" value="XM_065819992.1"/>
</dbReference>
<dbReference type="GeneID" id="136092230"/>
<dbReference type="PANTHER" id="PTHR10773">
    <property type="entry name" value="DNA-DIRECTED RNA POLYMERASES I, II, AND III SUBUNIT RPABC2"/>
    <property type="match status" value="1"/>
</dbReference>
<organism evidence="1 2">
    <name type="scientific">Hydra vulgaris</name>
    <name type="common">Hydra</name>
    <name type="synonym">Hydra attenuata</name>
    <dbReference type="NCBI Taxonomy" id="6087"/>
    <lineage>
        <taxon>Eukaryota</taxon>
        <taxon>Metazoa</taxon>
        <taxon>Cnidaria</taxon>
        <taxon>Hydrozoa</taxon>
        <taxon>Hydroidolina</taxon>
        <taxon>Anthoathecata</taxon>
        <taxon>Aplanulata</taxon>
        <taxon>Hydridae</taxon>
        <taxon>Hydra</taxon>
    </lineage>
</organism>
<keyword evidence="1" id="KW-1185">Reference proteome</keyword>
<evidence type="ECO:0000313" key="2">
    <source>
        <dbReference type="RefSeq" id="XP_065676064.1"/>
    </source>
</evidence>
<sequence length="318" mass="37356">MVCRKTPNQVLDKIREHINSFPTVDSHYCRENTNKKYLEPSLSTIKMYRLFIQTYPEFNVKKDVYYSTFNTEFNLAFHKPKKDLCDLYHKYKNKEDDQKILQHRERKLLTRQERKCDLAKVANGEYKTTAVITFDLEKVFPLPIANISAFYYKRKLNCYNFTAHCSLNNKTYCALWNESMAGRGANELASCLYKLLKLIIQDCPNISINKIILWSDSCVPQNKNSIVSMAIKIFQNESRIPLIEQNYSEPVHSSVQNIDTAHSVIEKKLRHFEIYSPPTLFKLLSSIEKTSGVELKVIQMYKDDFKNFQTCFQVFIFP</sequence>
<accession>A0ABM4DNB3</accession>